<evidence type="ECO:0000256" key="6">
    <source>
        <dbReference type="ARBA" id="ARBA00022679"/>
    </source>
</evidence>
<evidence type="ECO:0000256" key="2">
    <source>
        <dbReference type="ARBA" id="ARBA00004141"/>
    </source>
</evidence>
<dbReference type="PANTHER" id="PTHR11048:SF28">
    <property type="entry name" value="4-HYDROXYBENZOATE POLYPRENYLTRANSFERASE, MITOCHONDRIAL"/>
    <property type="match status" value="1"/>
</dbReference>
<evidence type="ECO:0000313" key="12">
    <source>
        <dbReference type="EMBL" id="KTC97082.1"/>
    </source>
</evidence>
<comment type="function">
    <text evidence="11">Catalyzes the prenylation of para-hydroxybenzoate (PHB) with an all-trans polyprenyl group. Mediates the second step in the final reaction sequence of ubiquinone-8 (UQ-8) biosynthesis, which is the condensation of the polyisoprenoid side chain with PHB, generating the first membrane-bound Q intermediate 3-octaprenyl-4-hydroxybenzoate.</text>
</comment>
<proteinExistence type="inferred from homology"/>
<reference evidence="12 13" key="1">
    <citation type="submission" date="2015-11" db="EMBL/GenBank/DDBJ databases">
        <title>Genomic analysis of 38 Legionella species identifies large and diverse effector repertoires.</title>
        <authorList>
            <person name="Burstein D."/>
            <person name="Amaro F."/>
            <person name="Zusman T."/>
            <person name="Lifshitz Z."/>
            <person name="Cohen O."/>
            <person name="Gilbert J.A."/>
            <person name="Pupko T."/>
            <person name="Shuman H.A."/>
            <person name="Segal G."/>
        </authorList>
    </citation>
    <scope>NUCLEOTIDE SEQUENCE [LARGE SCALE GENOMIC DNA]</scope>
    <source>
        <strain evidence="12 13">ATCC 49504</strain>
    </source>
</reference>
<dbReference type="GO" id="GO:0005886">
    <property type="term" value="C:plasma membrane"/>
    <property type="evidence" value="ECO:0007669"/>
    <property type="project" value="UniProtKB-SubCell"/>
</dbReference>
<comment type="similarity">
    <text evidence="3 11">Belongs to the UbiA prenyltransferase family.</text>
</comment>
<feature type="transmembrane region" description="Helical" evidence="11">
    <location>
        <begin position="261"/>
        <end position="280"/>
    </location>
</feature>
<feature type="transmembrane region" description="Helical" evidence="11">
    <location>
        <begin position="162"/>
        <end position="185"/>
    </location>
</feature>
<protein>
    <recommendedName>
        <fullName evidence="11">4-hydroxybenzoate octaprenyltransferase</fullName>
        <ecNumber evidence="11">2.5.1.39</ecNumber>
    </recommendedName>
    <alternativeName>
        <fullName evidence="11">4-HB polyprenyltransferase</fullName>
    </alternativeName>
</protein>
<dbReference type="GO" id="GO:0008412">
    <property type="term" value="F:4-hydroxybenzoate polyprenyltransferase activity"/>
    <property type="evidence" value="ECO:0007669"/>
    <property type="project" value="UniProtKB-UniRule"/>
</dbReference>
<evidence type="ECO:0000256" key="1">
    <source>
        <dbReference type="ARBA" id="ARBA00001946"/>
    </source>
</evidence>
<evidence type="ECO:0000256" key="8">
    <source>
        <dbReference type="ARBA" id="ARBA00022692"/>
    </source>
</evidence>
<evidence type="ECO:0000256" key="4">
    <source>
        <dbReference type="ARBA" id="ARBA00022475"/>
    </source>
</evidence>
<sequence>MNPSALCRLMRLDKPAGTVLLWLPTASAFWLANPEGVPVSLLILFFAGTCLMRAAGCVVNDIADRHLDRFVARTDKRPLASGEVGLLPALLLLSVLLFAALGVLLQLPAACFPWALAALAITWLYPFCKRFFHAPQLVLGLAFSMGIPMAFVASGAPFNRFFWLLLFANTLWVIAYDTLYAMADVKDDVRAGMRSTALLFGKYDRLITGLLLIVTQALWLFMGVFLQAGAGYWLAWLAAFLPLVSQLYLTKGRRPEDCTRAFRISVWYGSLLWLALILQMQ</sequence>
<dbReference type="HAMAP" id="MF_01635">
    <property type="entry name" value="UbiA"/>
    <property type="match status" value="1"/>
</dbReference>
<comment type="cofactor">
    <cofactor evidence="1 11">
        <name>Mg(2+)</name>
        <dbReference type="ChEBI" id="CHEBI:18420"/>
    </cofactor>
</comment>
<accession>A0A0W0TND3</accession>
<feature type="transmembrane region" description="Helical" evidence="11">
    <location>
        <begin position="107"/>
        <end position="125"/>
    </location>
</feature>
<dbReference type="CDD" id="cd13959">
    <property type="entry name" value="PT_UbiA_COQ2"/>
    <property type="match status" value="1"/>
</dbReference>
<evidence type="ECO:0000256" key="3">
    <source>
        <dbReference type="ARBA" id="ARBA00005985"/>
    </source>
</evidence>
<evidence type="ECO:0000256" key="10">
    <source>
        <dbReference type="ARBA" id="ARBA00023136"/>
    </source>
</evidence>
<keyword evidence="10 11" id="KW-0472">Membrane</keyword>
<keyword evidence="5 11" id="KW-0997">Cell inner membrane</keyword>
<keyword evidence="6 11" id="KW-0808">Transferase</keyword>
<dbReference type="InterPro" id="IPR039653">
    <property type="entry name" value="Prenyltransferase"/>
</dbReference>
<dbReference type="InterPro" id="IPR044878">
    <property type="entry name" value="UbiA_sf"/>
</dbReference>
<dbReference type="Pfam" id="PF01040">
    <property type="entry name" value="UbiA"/>
    <property type="match status" value="1"/>
</dbReference>
<comment type="pathway">
    <text evidence="11">Cofactor biosynthesis; ubiquinone biosynthesis.</text>
</comment>
<dbReference type="Gene3D" id="1.20.120.1780">
    <property type="entry name" value="UbiA prenyltransferase"/>
    <property type="match status" value="1"/>
</dbReference>
<dbReference type="EMBL" id="LNYC01000073">
    <property type="protein sequence ID" value="KTC97082.1"/>
    <property type="molecule type" value="Genomic_DNA"/>
</dbReference>
<dbReference type="Proteomes" id="UP000054785">
    <property type="component" value="Unassembled WGS sequence"/>
</dbReference>
<dbReference type="GO" id="GO:0006744">
    <property type="term" value="P:ubiquinone biosynthetic process"/>
    <property type="evidence" value="ECO:0007669"/>
    <property type="project" value="UniProtKB-UniRule"/>
</dbReference>
<organism evidence="12 13">
    <name type="scientific">Legionella geestiana</name>
    <dbReference type="NCBI Taxonomy" id="45065"/>
    <lineage>
        <taxon>Bacteria</taxon>
        <taxon>Pseudomonadati</taxon>
        <taxon>Pseudomonadota</taxon>
        <taxon>Gammaproteobacteria</taxon>
        <taxon>Legionellales</taxon>
        <taxon>Legionellaceae</taxon>
        <taxon>Legionella</taxon>
    </lineage>
</organism>
<dbReference type="OrthoDB" id="9782418at2"/>
<dbReference type="PROSITE" id="PS00943">
    <property type="entry name" value="UBIA"/>
    <property type="match status" value="1"/>
</dbReference>
<evidence type="ECO:0000256" key="9">
    <source>
        <dbReference type="ARBA" id="ARBA00022989"/>
    </source>
</evidence>
<dbReference type="FunFam" id="1.20.120.1780:FF:000001">
    <property type="entry name" value="4-hydroxybenzoate octaprenyltransferase"/>
    <property type="match status" value="1"/>
</dbReference>
<dbReference type="InterPro" id="IPR006370">
    <property type="entry name" value="HB_polyprenyltransferase-like"/>
</dbReference>
<comment type="caution">
    <text evidence="12">The sequence shown here is derived from an EMBL/GenBank/DDBJ whole genome shotgun (WGS) entry which is preliminary data.</text>
</comment>
<dbReference type="AlphaFoldDB" id="A0A0W0TND3"/>
<keyword evidence="13" id="KW-1185">Reference proteome</keyword>
<dbReference type="Gene3D" id="1.10.357.140">
    <property type="entry name" value="UbiA prenyltransferase"/>
    <property type="match status" value="1"/>
</dbReference>
<dbReference type="FunFam" id="1.10.357.140:FF:000008">
    <property type="entry name" value="4-hydroxybenzoate octaprenyltransferase"/>
    <property type="match status" value="1"/>
</dbReference>
<keyword evidence="9 11" id="KW-1133">Transmembrane helix</keyword>
<dbReference type="RefSeq" id="WP_028387368.1">
    <property type="nucleotide sequence ID" value="NZ_CAAAHN010000004.1"/>
</dbReference>
<dbReference type="EC" id="2.5.1.39" evidence="11"/>
<dbReference type="PANTHER" id="PTHR11048">
    <property type="entry name" value="PRENYLTRANSFERASES"/>
    <property type="match status" value="1"/>
</dbReference>
<dbReference type="UniPathway" id="UPA00232"/>
<feature type="transmembrane region" description="Helical" evidence="11">
    <location>
        <begin position="38"/>
        <end position="63"/>
    </location>
</feature>
<comment type="subcellular location">
    <subcellularLocation>
        <location evidence="11">Cell inner membrane</location>
        <topology evidence="11">Multi-pass membrane protein</topology>
    </subcellularLocation>
    <subcellularLocation>
        <location evidence="2">Membrane</location>
        <topology evidence="2">Multi-pass membrane protein</topology>
    </subcellularLocation>
</comment>
<evidence type="ECO:0000256" key="11">
    <source>
        <dbReference type="HAMAP-Rule" id="MF_01635"/>
    </source>
</evidence>
<evidence type="ECO:0000313" key="13">
    <source>
        <dbReference type="Proteomes" id="UP000054785"/>
    </source>
</evidence>
<dbReference type="InterPro" id="IPR000537">
    <property type="entry name" value="UbiA_prenyltransferase"/>
</dbReference>
<keyword evidence="7 11" id="KW-0831">Ubiquinone biosynthesis</keyword>
<feature type="transmembrane region" description="Helical" evidence="11">
    <location>
        <begin position="84"/>
        <end position="101"/>
    </location>
</feature>
<feature type="transmembrane region" description="Helical" evidence="11">
    <location>
        <begin position="232"/>
        <end position="249"/>
    </location>
</feature>
<comment type="catalytic activity">
    <reaction evidence="11">
        <text>all-trans-octaprenyl diphosphate + 4-hydroxybenzoate = 4-hydroxy-3-(all-trans-octaprenyl)benzoate + diphosphate</text>
        <dbReference type="Rhea" id="RHEA:27782"/>
        <dbReference type="ChEBI" id="CHEBI:1617"/>
        <dbReference type="ChEBI" id="CHEBI:17879"/>
        <dbReference type="ChEBI" id="CHEBI:33019"/>
        <dbReference type="ChEBI" id="CHEBI:57711"/>
        <dbReference type="EC" id="2.5.1.39"/>
    </reaction>
</comment>
<keyword evidence="8 11" id="KW-0812">Transmembrane</keyword>
<dbReference type="STRING" id="45065.Lgee_2053"/>
<name>A0A0W0TND3_9GAMM</name>
<dbReference type="InterPro" id="IPR030470">
    <property type="entry name" value="UbiA_prenylTrfase_CS"/>
</dbReference>
<feature type="transmembrane region" description="Helical" evidence="11">
    <location>
        <begin position="206"/>
        <end position="226"/>
    </location>
</feature>
<dbReference type="PATRIC" id="fig|45065.4.peg.2229"/>
<evidence type="ECO:0000256" key="5">
    <source>
        <dbReference type="ARBA" id="ARBA00022519"/>
    </source>
</evidence>
<keyword evidence="11" id="KW-0460">Magnesium</keyword>
<gene>
    <name evidence="11 12" type="primary">ubiA</name>
    <name evidence="12" type="ORF">Lgee_2053</name>
</gene>
<feature type="transmembrane region" description="Helical" evidence="11">
    <location>
        <begin position="137"/>
        <end position="156"/>
    </location>
</feature>
<keyword evidence="4 11" id="KW-1003">Cell membrane</keyword>
<evidence type="ECO:0000256" key="7">
    <source>
        <dbReference type="ARBA" id="ARBA00022688"/>
    </source>
</evidence>